<accession>A0AA39U621</accession>
<dbReference type="InterPro" id="IPR011990">
    <property type="entry name" value="TPR-like_helical_dom_sf"/>
</dbReference>
<keyword evidence="3" id="KW-1185">Reference proteome</keyword>
<feature type="non-terminal residue" evidence="2">
    <location>
        <position position="344"/>
    </location>
</feature>
<comment type="caution">
    <text evidence="2">The sequence shown here is derived from an EMBL/GenBank/DDBJ whole genome shotgun (WGS) entry which is preliminary data.</text>
</comment>
<evidence type="ECO:0000259" key="1">
    <source>
        <dbReference type="PROSITE" id="PS50280"/>
    </source>
</evidence>
<dbReference type="SMART" id="SM00317">
    <property type="entry name" value="SET"/>
    <property type="match status" value="1"/>
</dbReference>
<organism evidence="2 3">
    <name type="scientific">Immersiella caudata</name>
    <dbReference type="NCBI Taxonomy" id="314043"/>
    <lineage>
        <taxon>Eukaryota</taxon>
        <taxon>Fungi</taxon>
        <taxon>Dikarya</taxon>
        <taxon>Ascomycota</taxon>
        <taxon>Pezizomycotina</taxon>
        <taxon>Sordariomycetes</taxon>
        <taxon>Sordariomycetidae</taxon>
        <taxon>Sordariales</taxon>
        <taxon>Lasiosphaeriaceae</taxon>
        <taxon>Immersiella</taxon>
    </lineage>
</organism>
<gene>
    <name evidence="2" type="ORF">B0T14DRAFT_384451</name>
</gene>
<sequence>PWTHRPYCPTEGAPFCVHTSTRFRRHGISYIAVPTDKAAEMNEKTSIRFVEVLLAGEALPDDGRQSPGSTLAVEQKEKPYQVQDLPGKGKGVVATKRIQRGTVLMVEHAAVIADTLFPSRVKRAVGREMLQRAMARLGEECEGAILELAKSSRDPEGVPAAEDLMKTNSFTVKISGNSHMALFPRVSRINHACRPSAITRFDEQTLSMTIRAMKNIEPGEEITLSYTDFGLSYNERQRNLKAKWGFDCDCSICSLPPAEIAESDARRDRIAAMGKTVIKHVGNQDWKEAIKTHREMLDIIEDETLAPHMGDYYEVMTRLLAANKDMNNAKKYARLAIEEFNVAG</sequence>
<evidence type="ECO:0000313" key="3">
    <source>
        <dbReference type="Proteomes" id="UP001175000"/>
    </source>
</evidence>
<dbReference type="Gene3D" id="2.170.270.10">
    <property type="entry name" value="SET domain"/>
    <property type="match status" value="1"/>
</dbReference>
<dbReference type="InterPro" id="IPR053185">
    <property type="entry name" value="SET_domain_protein"/>
</dbReference>
<dbReference type="SUPFAM" id="SSF82199">
    <property type="entry name" value="SET domain"/>
    <property type="match status" value="1"/>
</dbReference>
<dbReference type="PROSITE" id="PS50280">
    <property type="entry name" value="SET"/>
    <property type="match status" value="1"/>
</dbReference>
<dbReference type="CDD" id="cd20071">
    <property type="entry name" value="SET_SMYD"/>
    <property type="match status" value="1"/>
</dbReference>
<feature type="non-terminal residue" evidence="2">
    <location>
        <position position="1"/>
    </location>
</feature>
<dbReference type="Gene3D" id="1.25.40.10">
    <property type="entry name" value="Tetratricopeptide repeat domain"/>
    <property type="match status" value="1"/>
</dbReference>
<dbReference type="InterPro" id="IPR001214">
    <property type="entry name" value="SET_dom"/>
</dbReference>
<feature type="domain" description="SET" evidence="1">
    <location>
        <begin position="77"/>
        <end position="227"/>
    </location>
</feature>
<dbReference type="Proteomes" id="UP001175000">
    <property type="component" value="Unassembled WGS sequence"/>
</dbReference>
<dbReference type="PANTHER" id="PTHR47332:SF6">
    <property type="entry name" value="SET DOMAIN-CONTAINING PROTEIN"/>
    <property type="match status" value="1"/>
</dbReference>
<dbReference type="PANTHER" id="PTHR47332">
    <property type="entry name" value="SET DOMAIN-CONTAINING PROTEIN 5"/>
    <property type="match status" value="1"/>
</dbReference>
<name>A0AA39U621_9PEZI</name>
<proteinExistence type="predicted"/>
<dbReference type="EMBL" id="JAULSU010000006">
    <property type="protein sequence ID" value="KAK0613173.1"/>
    <property type="molecule type" value="Genomic_DNA"/>
</dbReference>
<evidence type="ECO:0000313" key="2">
    <source>
        <dbReference type="EMBL" id="KAK0613173.1"/>
    </source>
</evidence>
<reference evidence="2" key="1">
    <citation type="submission" date="2023-06" db="EMBL/GenBank/DDBJ databases">
        <title>Genome-scale phylogeny and comparative genomics of the fungal order Sordariales.</title>
        <authorList>
            <consortium name="Lawrence Berkeley National Laboratory"/>
            <person name="Hensen N."/>
            <person name="Bonometti L."/>
            <person name="Westerberg I."/>
            <person name="Brannstrom I.O."/>
            <person name="Guillou S."/>
            <person name="Cros-Aarteil S."/>
            <person name="Calhoun S."/>
            <person name="Haridas S."/>
            <person name="Kuo A."/>
            <person name="Mondo S."/>
            <person name="Pangilinan J."/>
            <person name="Riley R."/>
            <person name="Labutti K."/>
            <person name="Andreopoulos B."/>
            <person name="Lipzen A."/>
            <person name="Chen C."/>
            <person name="Yanf M."/>
            <person name="Daum C."/>
            <person name="Ng V."/>
            <person name="Clum A."/>
            <person name="Steindorff A."/>
            <person name="Ohm R."/>
            <person name="Martin F."/>
            <person name="Silar P."/>
            <person name="Natvig D."/>
            <person name="Lalanne C."/>
            <person name="Gautier V."/>
            <person name="Ament-Velasquez S.L."/>
            <person name="Kruys A."/>
            <person name="Hutchinson M.I."/>
            <person name="Powell A.J."/>
            <person name="Barry K."/>
            <person name="Miller A.N."/>
            <person name="Grigoriev I.V."/>
            <person name="Debuchy R."/>
            <person name="Gladieux P."/>
            <person name="Thoren M.H."/>
            <person name="Johannesson H."/>
        </authorList>
    </citation>
    <scope>NUCLEOTIDE SEQUENCE</scope>
    <source>
        <strain evidence="2">CBS 606.72</strain>
    </source>
</reference>
<dbReference type="AlphaFoldDB" id="A0AA39U621"/>
<dbReference type="InterPro" id="IPR046341">
    <property type="entry name" value="SET_dom_sf"/>
</dbReference>
<dbReference type="Pfam" id="PF00856">
    <property type="entry name" value="SET"/>
    <property type="match status" value="1"/>
</dbReference>
<protein>
    <recommendedName>
        <fullName evidence="1">SET domain-containing protein</fullName>
    </recommendedName>
</protein>